<dbReference type="OrthoDB" id="2383506at2759"/>
<reference evidence="1 2" key="1">
    <citation type="submission" date="2014-02" db="EMBL/GenBank/DDBJ databases">
        <title>Single nucleus genome sequencing reveals high similarity among nuclei of an endomycorrhizal fungus.</title>
        <authorList>
            <person name="Lin K."/>
            <person name="Geurts R."/>
            <person name="Zhang Z."/>
            <person name="Limpens E."/>
            <person name="Saunders D.G."/>
            <person name="Mu D."/>
            <person name="Pang E."/>
            <person name="Cao H."/>
            <person name="Cha H."/>
            <person name="Lin T."/>
            <person name="Zhou Q."/>
            <person name="Shang Y."/>
            <person name="Li Y."/>
            <person name="Ivanov S."/>
            <person name="Sharma T."/>
            <person name="Velzen R.V."/>
            <person name="Ruijter N.D."/>
            <person name="Aanen D.K."/>
            <person name="Win J."/>
            <person name="Kamoun S."/>
            <person name="Bisseling T."/>
            <person name="Huang S."/>
        </authorList>
    </citation>
    <scope>NUCLEOTIDE SEQUENCE [LARGE SCALE GENOMIC DNA]</scope>
    <source>
        <strain evidence="2">DAOM197198w</strain>
    </source>
</reference>
<gene>
    <name evidence="1" type="ORF">RirG_215780</name>
</gene>
<dbReference type="AlphaFoldDB" id="A0A015KAH7"/>
<accession>A0A015KAH7</accession>
<sequence>MNQNTPLRINNNHSYQQYEALLGVFNANRLLVFPPPIINPNIMIGLLNNNTNQRINGCRLLRYFVSLQGQNVSSNIIGLVTSYLWKNANPNEKDDYVNLAAQVNRLIIH</sequence>
<evidence type="ECO:0000313" key="2">
    <source>
        <dbReference type="Proteomes" id="UP000022910"/>
    </source>
</evidence>
<dbReference type="HOGENOM" id="CLU_2185345_0_0_1"/>
<dbReference type="Proteomes" id="UP000022910">
    <property type="component" value="Unassembled WGS sequence"/>
</dbReference>
<protein>
    <submittedName>
        <fullName evidence="1">Uncharacterized protein</fullName>
    </submittedName>
</protein>
<evidence type="ECO:0000313" key="1">
    <source>
        <dbReference type="EMBL" id="EXX56481.1"/>
    </source>
</evidence>
<keyword evidence="2" id="KW-1185">Reference proteome</keyword>
<dbReference type="EMBL" id="JEMT01027695">
    <property type="protein sequence ID" value="EXX56481.1"/>
    <property type="molecule type" value="Genomic_DNA"/>
</dbReference>
<proteinExistence type="predicted"/>
<comment type="caution">
    <text evidence="1">The sequence shown here is derived from an EMBL/GenBank/DDBJ whole genome shotgun (WGS) entry which is preliminary data.</text>
</comment>
<dbReference type="SMR" id="A0A015KAH7"/>
<name>A0A015KAH7_RHIIW</name>
<organism evidence="1 2">
    <name type="scientific">Rhizophagus irregularis (strain DAOM 197198w)</name>
    <name type="common">Glomus intraradices</name>
    <dbReference type="NCBI Taxonomy" id="1432141"/>
    <lineage>
        <taxon>Eukaryota</taxon>
        <taxon>Fungi</taxon>
        <taxon>Fungi incertae sedis</taxon>
        <taxon>Mucoromycota</taxon>
        <taxon>Glomeromycotina</taxon>
        <taxon>Glomeromycetes</taxon>
        <taxon>Glomerales</taxon>
        <taxon>Glomeraceae</taxon>
        <taxon>Rhizophagus</taxon>
    </lineage>
</organism>